<name>U5NDC1_9BURK</name>
<dbReference type="InterPro" id="IPR035068">
    <property type="entry name" value="TldD/PmbA_N"/>
</dbReference>
<dbReference type="PIRSF" id="PIRSF004919">
    <property type="entry name" value="TldD"/>
    <property type="match status" value="1"/>
</dbReference>
<evidence type="ECO:0000256" key="3">
    <source>
        <dbReference type="ARBA" id="ARBA00022801"/>
    </source>
</evidence>
<evidence type="ECO:0000259" key="5">
    <source>
        <dbReference type="Pfam" id="PF01523"/>
    </source>
</evidence>
<reference evidence="8 9" key="1">
    <citation type="journal article" date="2013" name="Genome Biol.">
        <title>Genomic analysis reveals key aspects of prokaryotic symbiosis in the phototrophic consortium "Chlorochromatium aggregatum".</title>
        <authorList>
            <person name="Liu Z."/>
            <person name="Muller J."/>
            <person name="Li T."/>
            <person name="Alvey R.M."/>
            <person name="Vogl K."/>
            <person name="Frigaard N.U."/>
            <person name="Rockwell N.C."/>
            <person name="Boyd E.S."/>
            <person name="Tomsho L.P."/>
            <person name="Schuster S.C."/>
            <person name="Henke P."/>
            <person name="Rohde M."/>
            <person name="Overmann J."/>
            <person name="Bryant D.A."/>
        </authorList>
    </citation>
    <scope>NUCLEOTIDE SEQUENCE [LARGE SCALE GENOMIC DNA]</scope>
    <source>
        <strain evidence="8">CR</strain>
    </source>
</reference>
<dbReference type="InterPro" id="IPR051463">
    <property type="entry name" value="Peptidase_U62_metallo"/>
</dbReference>
<dbReference type="SUPFAM" id="SSF111283">
    <property type="entry name" value="Putative modulator of DNA gyrase, PmbA/TldD"/>
    <property type="match status" value="1"/>
</dbReference>
<evidence type="ECO:0000259" key="6">
    <source>
        <dbReference type="Pfam" id="PF19289"/>
    </source>
</evidence>
<feature type="domain" description="Metalloprotease TldD/E C-terminal" evidence="6">
    <location>
        <begin position="282"/>
        <end position="515"/>
    </location>
</feature>
<dbReference type="HOGENOM" id="CLU_026425_1_0_4"/>
<dbReference type="InterPro" id="IPR036059">
    <property type="entry name" value="TldD/PmbA_sf"/>
</dbReference>
<dbReference type="Pfam" id="PF19289">
    <property type="entry name" value="PmbA_TldD_3rd"/>
    <property type="match status" value="1"/>
</dbReference>
<dbReference type="eggNOG" id="COG0312">
    <property type="taxonomic scope" value="Bacteria"/>
</dbReference>
<feature type="domain" description="Metalloprotease TldD/E N-terminal" evidence="5">
    <location>
        <begin position="73"/>
        <end position="137"/>
    </location>
</feature>
<evidence type="ECO:0000313" key="9">
    <source>
        <dbReference type="Proteomes" id="UP000017184"/>
    </source>
</evidence>
<proteinExistence type="inferred from homology"/>
<dbReference type="Gene3D" id="3.30.2290.10">
    <property type="entry name" value="PmbA/TldD superfamily"/>
    <property type="match status" value="1"/>
</dbReference>
<dbReference type="PANTHER" id="PTHR30624">
    <property type="entry name" value="UNCHARACTERIZED PROTEIN TLDD AND PMBA"/>
    <property type="match status" value="1"/>
</dbReference>
<dbReference type="Pfam" id="PF01523">
    <property type="entry name" value="PmbA_TldD_1st"/>
    <property type="match status" value="1"/>
</dbReference>
<protein>
    <submittedName>
        <fullName evidence="8">Protease TldD</fullName>
    </submittedName>
</protein>
<dbReference type="Pfam" id="PF19290">
    <property type="entry name" value="PmbA_TldD_2nd"/>
    <property type="match status" value="1"/>
</dbReference>
<dbReference type="GO" id="GO:0008237">
    <property type="term" value="F:metallopeptidase activity"/>
    <property type="evidence" value="ECO:0007669"/>
    <property type="project" value="UniProtKB-KW"/>
</dbReference>
<comment type="similarity">
    <text evidence="1">Belongs to the peptidase U62 family.</text>
</comment>
<organism evidence="8 9">
    <name type="scientific">Candidatus Symbiobacter mobilis CR</name>
    <dbReference type="NCBI Taxonomy" id="946483"/>
    <lineage>
        <taxon>Bacteria</taxon>
        <taxon>Pseudomonadati</taxon>
        <taxon>Pseudomonadota</taxon>
        <taxon>Betaproteobacteria</taxon>
        <taxon>Burkholderiales</taxon>
        <taxon>Comamonadaceae</taxon>
    </lineage>
</organism>
<sequence>MTASPQGSAPPAMGSVVGLPSSHRGAPTIFGMSSLAAQFLDSASAQLLAPAGLDEPQLFRALELIRAHRVQEAELYLQCSRSQSWGLEEGIVKTGAFSIEQGLGVRAVSGEKTAYAYSDDISAPSLFDAAHAVRSIATVAQSRRARVGARKTPRLRKPSLYADIDPTSSPDSATRVALLHDIDRMARAKDPRVVLVMASVAAQHDTVLIVRADGRMVADVRPLVRLHVKVIAEQNGRRETGSSGGGGRTGLSVFDAEWVERCVDDAVSEALTNLEARPAPAGEMTVVLGAGWPGILLHEAVGHGLEADFNRKGSSAFSGLVGQRVAAPGVTVVDDGTLPLRRGSLNIDDEGNATQSTVLIEDGILRGYLHDAMNARLMRLRTTGNGRRESYACAPIPRMTNTFLRAGTLPPEEVLASVRQGLYATHFSGGQVDITSGKFVFSTSRAYWVENGKVQYPVKGATLIGSGPECLQRVTMIASDMQFDTGVGTCGKEGQSVPVGVGQPTLRIEGLTVGGTA</sequence>
<keyword evidence="2 8" id="KW-0645">Protease</keyword>
<keyword evidence="9" id="KW-1185">Reference proteome</keyword>
<dbReference type="InterPro" id="IPR025502">
    <property type="entry name" value="TldD"/>
</dbReference>
<dbReference type="InterPro" id="IPR002510">
    <property type="entry name" value="Metalloprtase-TldD/E_N"/>
</dbReference>
<dbReference type="STRING" id="946483.Cenrod_2103"/>
<dbReference type="Proteomes" id="UP000017184">
    <property type="component" value="Chromosome"/>
</dbReference>
<evidence type="ECO:0000256" key="2">
    <source>
        <dbReference type="ARBA" id="ARBA00022670"/>
    </source>
</evidence>
<dbReference type="GO" id="GO:0006508">
    <property type="term" value="P:proteolysis"/>
    <property type="evidence" value="ECO:0007669"/>
    <property type="project" value="UniProtKB-KW"/>
</dbReference>
<dbReference type="PANTHER" id="PTHR30624:SF4">
    <property type="entry name" value="METALLOPROTEASE TLDD"/>
    <property type="match status" value="1"/>
</dbReference>
<evidence type="ECO:0000256" key="4">
    <source>
        <dbReference type="ARBA" id="ARBA00023049"/>
    </source>
</evidence>
<evidence type="ECO:0000259" key="7">
    <source>
        <dbReference type="Pfam" id="PF19290"/>
    </source>
</evidence>
<dbReference type="GO" id="GO:0005829">
    <property type="term" value="C:cytosol"/>
    <property type="evidence" value="ECO:0007669"/>
    <property type="project" value="TreeGrafter"/>
</dbReference>
<dbReference type="InterPro" id="IPR045569">
    <property type="entry name" value="Metalloprtase-TldD/E_C"/>
</dbReference>
<dbReference type="EMBL" id="CP004885">
    <property type="protein sequence ID" value="AGX88174.1"/>
    <property type="molecule type" value="Genomic_DNA"/>
</dbReference>
<feature type="domain" description="Metalloprotease TldD/E central" evidence="7">
    <location>
        <begin position="166"/>
        <end position="274"/>
    </location>
</feature>
<dbReference type="KEGG" id="cbx:Cenrod_2103"/>
<dbReference type="InterPro" id="IPR045570">
    <property type="entry name" value="Metalloprtase-TldD/E_cen_dom"/>
</dbReference>
<dbReference type="PATRIC" id="fig|946483.4.peg.2119"/>
<keyword evidence="4" id="KW-0482">Metalloprotease</keyword>
<gene>
    <name evidence="8" type="primary">tldD</name>
    <name evidence="8" type="ORF">Cenrod_2103</name>
</gene>
<accession>U5NDC1</accession>
<evidence type="ECO:0000313" key="8">
    <source>
        <dbReference type="EMBL" id="AGX88174.1"/>
    </source>
</evidence>
<dbReference type="AlphaFoldDB" id="U5NDC1"/>
<evidence type="ECO:0000256" key="1">
    <source>
        <dbReference type="ARBA" id="ARBA00005836"/>
    </source>
</evidence>
<dbReference type="NCBIfam" id="NF008006">
    <property type="entry name" value="PRK10735.1"/>
    <property type="match status" value="1"/>
</dbReference>
<keyword evidence="3" id="KW-0378">Hydrolase</keyword>